<dbReference type="Gene3D" id="1.20.120.160">
    <property type="entry name" value="HPT domain"/>
    <property type="match status" value="1"/>
</dbReference>
<dbReference type="SUPFAM" id="SSF47226">
    <property type="entry name" value="Histidine-containing phosphotransfer domain, HPT domain"/>
    <property type="match status" value="1"/>
</dbReference>
<proteinExistence type="predicted"/>
<keyword evidence="5" id="KW-1185">Reference proteome</keyword>
<dbReference type="EMBL" id="CP081150">
    <property type="protein sequence ID" value="QZA78946.1"/>
    <property type="molecule type" value="Genomic_DNA"/>
</dbReference>
<dbReference type="InterPro" id="IPR036641">
    <property type="entry name" value="HPT_dom_sf"/>
</dbReference>
<keyword evidence="2" id="KW-0597">Phosphoprotein</keyword>
<feature type="modified residue" description="Phosphohistidine" evidence="2">
    <location>
        <position position="52"/>
    </location>
</feature>
<gene>
    <name evidence="4" type="ORF">K4H28_05980</name>
</gene>
<dbReference type="Proteomes" id="UP000825679">
    <property type="component" value="Chromosome"/>
</dbReference>
<evidence type="ECO:0000256" key="2">
    <source>
        <dbReference type="PROSITE-ProRule" id="PRU00110"/>
    </source>
</evidence>
<dbReference type="RefSeq" id="WP_221007465.1">
    <property type="nucleotide sequence ID" value="NZ_CP081150.1"/>
</dbReference>
<dbReference type="InterPro" id="IPR008207">
    <property type="entry name" value="Sig_transdc_His_kin_Hpt_dom"/>
</dbReference>
<reference evidence="4 5" key="1">
    <citation type="submission" date="2021-08" db="EMBL/GenBank/DDBJ databases">
        <title>complete genome sequencing of Deefgea sp. D25.</title>
        <authorList>
            <person name="Bae J.-W."/>
            <person name="Gim D.-H."/>
        </authorList>
    </citation>
    <scope>NUCLEOTIDE SEQUENCE [LARGE SCALE GENOMIC DNA]</scope>
    <source>
        <strain evidence="4 5">D25</strain>
    </source>
</reference>
<accession>A0ABX8Z8N9</accession>
<evidence type="ECO:0000256" key="1">
    <source>
        <dbReference type="ARBA" id="ARBA00023012"/>
    </source>
</evidence>
<protein>
    <submittedName>
        <fullName evidence="4">Hpt domain-containing protein</fullName>
    </submittedName>
</protein>
<evidence type="ECO:0000313" key="4">
    <source>
        <dbReference type="EMBL" id="QZA78946.1"/>
    </source>
</evidence>
<sequence length="97" mass="11027">MPEFNQDAFAAGLTQLRQRFQIELPQRLALIEAAWKNSTQDTASAELLNELHRLAGAAGSLGFAEISRLTRELEHTLKHELVPIDCYLKQCLQHNVW</sequence>
<feature type="domain" description="HPt" evidence="3">
    <location>
        <begin position="9"/>
        <end position="97"/>
    </location>
</feature>
<evidence type="ECO:0000313" key="5">
    <source>
        <dbReference type="Proteomes" id="UP000825679"/>
    </source>
</evidence>
<evidence type="ECO:0000259" key="3">
    <source>
        <dbReference type="PROSITE" id="PS50894"/>
    </source>
</evidence>
<dbReference type="CDD" id="cd00088">
    <property type="entry name" value="HPT"/>
    <property type="match status" value="1"/>
</dbReference>
<organism evidence="4 5">
    <name type="scientific">Deefgea tanakiae</name>
    <dbReference type="NCBI Taxonomy" id="2865840"/>
    <lineage>
        <taxon>Bacteria</taxon>
        <taxon>Pseudomonadati</taxon>
        <taxon>Pseudomonadota</taxon>
        <taxon>Betaproteobacteria</taxon>
        <taxon>Neisseriales</taxon>
        <taxon>Chitinibacteraceae</taxon>
        <taxon>Deefgea</taxon>
    </lineage>
</organism>
<dbReference type="PROSITE" id="PS50894">
    <property type="entry name" value="HPT"/>
    <property type="match status" value="1"/>
</dbReference>
<name>A0ABX8Z8N9_9NEIS</name>
<keyword evidence="1" id="KW-0902">Two-component regulatory system</keyword>
<dbReference type="Pfam" id="PF01627">
    <property type="entry name" value="Hpt"/>
    <property type="match status" value="1"/>
</dbReference>